<evidence type="ECO:0000313" key="2">
    <source>
        <dbReference type="EMBL" id="JAE07656.1"/>
    </source>
</evidence>
<protein>
    <submittedName>
        <fullName evidence="2">Uncharacterized protein</fullName>
    </submittedName>
</protein>
<sequence length="53" mass="6372">MFVCCSYVIAMVISCLYSNVVNAREFCMKFYFSVTQFQTFSKEYSMYHIIYFS</sequence>
<name>A0A0A9FC21_ARUDO</name>
<reference evidence="2" key="1">
    <citation type="submission" date="2014-09" db="EMBL/GenBank/DDBJ databases">
        <authorList>
            <person name="Magalhaes I.L.F."/>
            <person name="Oliveira U."/>
            <person name="Santos F.R."/>
            <person name="Vidigal T.H.D.A."/>
            <person name="Brescovit A.D."/>
            <person name="Santos A.J."/>
        </authorList>
    </citation>
    <scope>NUCLEOTIDE SEQUENCE</scope>
    <source>
        <tissue evidence="2">Shoot tissue taken approximately 20 cm above the soil surface</tissue>
    </source>
</reference>
<evidence type="ECO:0000256" key="1">
    <source>
        <dbReference type="SAM" id="SignalP"/>
    </source>
</evidence>
<organism evidence="2">
    <name type="scientific">Arundo donax</name>
    <name type="common">Giant reed</name>
    <name type="synonym">Donax arundinaceus</name>
    <dbReference type="NCBI Taxonomy" id="35708"/>
    <lineage>
        <taxon>Eukaryota</taxon>
        <taxon>Viridiplantae</taxon>
        <taxon>Streptophyta</taxon>
        <taxon>Embryophyta</taxon>
        <taxon>Tracheophyta</taxon>
        <taxon>Spermatophyta</taxon>
        <taxon>Magnoliopsida</taxon>
        <taxon>Liliopsida</taxon>
        <taxon>Poales</taxon>
        <taxon>Poaceae</taxon>
        <taxon>PACMAD clade</taxon>
        <taxon>Arundinoideae</taxon>
        <taxon>Arundineae</taxon>
        <taxon>Arundo</taxon>
    </lineage>
</organism>
<proteinExistence type="predicted"/>
<feature type="signal peptide" evidence="1">
    <location>
        <begin position="1"/>
        <end position="23"/>
    </location>
</feature>
<feature type="chain" id="PRO_5002064629" evidence="1">
    <location>
        <begin position="24"/>
        <end position="53"/>
    </location>
</feature>
<reference evidence="2" key="2">
    <citation type="journal article" date="2015" name="Data Brief">
        <title>Shoot transcriptome of the giant reed, Arundo donax.</title>
        <authorList>
            <person name="Barrero R.A."/>
            <person name="Guerrero F.D."/>
            <person name="Moolhuijzen P."/>
            <person name="Goolsby J.A."/>
            <person name="Tidwell J."/>
            <person name="Bellgard S.E."/>
            <person name="Bellgard M.I."/>
        </authorList>
    </citation>
    <scope>NUCLEOTIDE SEQUENCE</scope>
    <source>
        <tissue evidence="2">Shoot tissue taken approximately 20 cm above the soil surface</tissue>
    </source>
</reference>
<dbReference type="EMBL" id="GBRH01190240">
    <property type="protein sequence ID" value="JAE07656.1"/>
    <property type="molecule type" value="Transcribed_RNA"/>
</dbReference>
<keyword evidence="1" id="KW-0732">Signal</keyword>
<dbReference type="AlphaFoldDB" id="A0A0A9FC21"/>
<accession>A0A0A9FC21</accession>